<accession>A0A401GBP1</accession>
<feature type="compositionally biased region" description="Low complexity" evidence="1">
    <location>
        <begin position="81"/>
        <end position="98"/>
    </location>
</feature>
<evidence type="ECO:0000313" key="3">
    <source>
        <dbReference type="Proteomes" id="UP000287166"/>
    </source>
</evidence>
<proteinExistence type="predicted"/>
<feature type="region of interest" description="Disordered" evidence="1">
    <location>
        <begin position="44"/>
        <end position="149"/>
    </location>
</feature>
<organism evidence="2 3">
    <name type="scientific">Sparassis crispa</name>
    <dbReference type="NCBI Taxonomy" id="139825"/>
    <lineage>
        <taxon>Eukaryota</taxon>
        <taxon>Fungi</taxon>
        <taxon>Dikarya</taxon>
        <taxon>Basidiomycota</taxon>
        <taxon>Agaricomycotina</taxon>
        <taxon>Agaricomycetes</taxon>
        <taxon>Polyporales</taxon>
        <taxon>Sparassidaceae</taxon>
        <taxon>Sparassis</taxon>
    </lineage>
</organism>
<protein>
    <submittedName>
        <fullName evidence="2">Uncharacterized protein</fullName>
    </submittedName>
</protein>
<dbReference type="Proteomes" id="UP000287166">
    <property type="component" value="Unassembled WGS sequence"/>
</dbReference>
<dbReference type="InParanoid" id="A0A401GBP1"/>
<dbReference type="EMBL" id="BFAD01000002">
    <property type="protein sequence ID" value="GBE79567.1"/>
    <property type="molecule type" value="Genomic_DNA"/>
</dbReference>
<dbReference type="RefSeq" id="XP_027610480.1">
    <property type="nucleotide sequence ID" value="XM_027754679.1"/>
</dbReference>
<dbReference type="GeneID" id="38776484"/>
<dbReference type="AlphaFoldDB" id="A0A401GBP1"/>
<reference evidence="2 3" key="1">
    <citation type="journal article" date="2018" name="Sci. Rep.">
        <title>Genome sequence of the cauliflower mushroom Sparassis crispa (Hanabiratake) and its association with beneficial usage.</title>
        <authorList>
            <person name="Kiyama R."/>
            <person name="Furutani Y."/>
            <person name="Kawaguchi K."/>
            <person name="Nakanishi T."/>
        </authorList>
    </citation>
    <scope>NUCLEOTIDE SEQUENCE [LARGE SCALE GENOMIC DNA]</scope>
</reference>
<dbReference type="OrthoDB" id="2756110at2759"/>
<sequence>MVLKFVPPPNPPPPERYVYIRRLIPSSPIVLVLSSSILVHALMPKKHPPSDDSMDDRSTKRPTTRTTSILPSSIIAEPMISTPVVTTSDNSSDTISDTLNKGIGDQTVDSDISTSFTREPASDPGTTSRVDNPSHSEESPSASTRTTTRQISSLCDWDYKRPLSLRIHKMSTYNSESTGHCGITSVPDNTAWGHFNTEDDVHRFLCLNGKPITIWLVGKIQRNNTRKGYNSPSRLSIGIYPVVEGDAQAAIQLLDKYASENKKQPLDRNPIWASKYMEKTLKTGERQAIPFKESYNAMDRLGPKSQMQYL</sequence>
<evidence type="ECO:0000313" key="2">
    <source>
        <dbReference type="EMBL" id="GBE79567.1"/>
    </source>
</evidence>
<name>A0A401GBP1_9APHY</name>
<comment type="caution">
    <text evidence="2">The sequence shown here is derived from an EMBL/GenBank/DDBJ whole genome shotgun (WGS) entry which is preliminary data.</text>
</comment>
<evidence type="ECO:0000256" key="1">
    <source>
        <dbReference type="SAM" id="MobiDB-lite"/>
    </source>
</evidence>
<feature type="compositionally biased region" description="Polar residues" evidence="1">
    <location>
        <begin position="107"/>
        <end position="117"/>
    </location>
</feature>
<keyword evidence="3" id="KW-1185">Reference proteome</keyword>
<feature type="compositionally biased region" description="Polar residues" evidence="1">
    <location>
        <begin position="139"/>
        <end position="149"/>
    </location>
</feature>
<gene>
    <name evidence="2" type="ORF">SCP_0207670</name>
</gene>